<keyword evidence="1" id="KW-0732">Signal</keyword>
<dbReference type="AlphaFoldDB" id="A0A6I4UU38"/>
<evidence type="ECO:0008006" key="4">
    <source>
        <dbReference type="Google" id="ProtNLM"/>
    </source>
</evidence>
<dbReference type="Proteomes" id="UP000469159">
    <property type="component" value="Unassembled WGS sequence"/>
</dbReference>
<sequence>MLRLVLAVLGLVAFAHPAAAEVDVHFHSFNGSALFGRYPHTFVVFEGTLEGGHKVNENFGFSAKRISPAILTGPVEHTIYVEEQKYIAKTNRHFTVTVDDATYRKMRAEIDALRAAKGKLYDLDKYNCIHFVGRMAQLAGLKVDYPKNLLRKPRAWLNRVSTLNPKLGAKPITG</sequence>
<comment type="caution">
    <text evidence="2">The sequence shown here is derived from an EMBL/GenBank/DDBJ whole genome shotgun (WGS) entry which is preliminary data.</text>
</comment>
<dbReference type="EMBL" id="WTYK01000002">
    <property type="protein sequence ID" value="MXP41017.1"/>
    <property type="molecule type" value="Genomic_DNA"/>
</dbReference>
<proteinExistence type="predicted"/>
<protein>
    <recommendedName>
        <fullName evidence="4">DUF4105 domain-containing protein</fullName>
    </recommendedName>
</protein>
<accession>A0A6I4UU38</accession>
<gene>
    <name evidence="2" type="ORF">GRI75_05080</name>
</gene>
<reference evidence="2 3" key="1">
    <citation type="submission" date="2019-12" db="EMBL/GenBank/DDBJ databases">
        <title>Genomic-based taxomic classification of the family Erythrobacteraceae.</title>
        <authorList>
            <person name="Xu L."/>
        </authorList>
    </citation>
    <scope>NUCLEOTIDE SEQUENCE [LARGE SCALE GENOMIC DNA]</scope>
    <source>
        <strain evidence="2 3">MCCC 1K02066</strain>
    </source>
</reference>
<keyword evidence="3" id="KW-1185">Reference proteome</keyword>
<organism evidence="2 3">
    <name type="scientific">Croceibacterium soli</name>
    <dbReference type="NCBI Taxonomy" id="1739690"/>
    <lineage>
        <taxon>Bacteria</taxon>
        <taxon>Pseudomonadati</taxon>
        <taxon>Pseudomonadota</taxon>
        <taxon>Alphaproteobacteria</taxon>
        <taxon>Sphingomonadales</taxon>
        <taxon>Erythrobacteraceae</taxon>
        <taxon>Croceibacterium</taxon>
    </lineage>
</organism>
<evidence type="ECO:0000313" key="2">
    <source>
        <dbReference type="EMBL" id="MXP41017.1"/>
    </source>
</evidence>
<feature type="chain" id="PRO_5026169825" description="DUF4105 domain-containing protein" evidence="1">
    <location>
        <begin position="21"/>
        <end position="174"/>
    </location>
</feature>
<evidence type="ECO:0000313" key="3">
    <source>
        <dbReference type="Proteomes" id="UP000469159"/>
    </source>
</evidence>
<evidence type="ECO:0000256" key="1">
    <source>
        <dbReference type="SAM" id="SignalP"/>
    </source>
</evidence>
<dbReference type="OrthoDB" id="7424408at2"/>
<feature type="signal peptide" evidence="1">
    <location>
        <begin position="1"/>
        <end position="20"/>
    </location>
</feature>
<name>A0A6I4UU38_9SPHN</name>